<dbReference type="EMBL" id="CADCXU010019399">
    <property type="protein sequence ID" value="CAB0007747.1"/>
    <property type="molecule type" value="Genomic_DNA"/>
</dbReference>
<accession>A0A6H5GWQ3</accession>
<evidence type="ECO:0000313" key="1">
    <source>
        <dbReference type="EMBL" id="CAB0007747.1"/>
    </source>
</evidence>
<organism evidence="1 2">
    <name type="scientific">Nesidiocoris tenuis</name>
    <dbReference type="NCBI Taxonomy" id="355587"/>
    <lineage>
        <taxon>Eukaryota</taxon>
        <taxon>Metazoa</taxon>
        <taxon>Ecdysozoa</taxon>
        <taxon>Arthropoda</taxon>
        <taxon>Hexapoda</taxon>
        <taxon>Insecta</taxon>
        <taxon>Pterygota</taxon>
        <taxon>Neoptera</taxon>
        <taxon>Paraneoptera</taxon>
        <taxon>Hemiptera</taxon>
        <taxon>Heteroptera</taxon>
        <taxon>Panheteroptera</taxon>
        <taxon>Cimicomorpha</taxon>
        <taxon>Miridae</taxon>
        <taxon>Dicyphina</taxon>
        <taxon>Nesidiocoris</taxon>
    </lineage>
</organism>
<sequence>MLYYAEYPRLCSKGFPDSLQVAGVRGWRMGQEMASVPQILPVPRARGLRWFWGKERR</sequence>
<name>A0A6H5GWQ3_9HEMI</name>
<dbReference type="Proteomes" id="UP000479000">
    <property type="component" value="Unassembled WGS sequence"/>
</dbReference>
<gene>
    <name evidence="1" type="ORF">NTEN_LOCUS13007</name>
</gene>
<proteinExistence type="predicted"/>
<keyword evidence="2" id="KW-1185">Reference proteome</keyword>
<feature type="non-terminal residue" evidence="1">
    <location>
        <position position="57"/>
    </location>
</feature>
<evidence type="ECO:0000313" key="2">
    <source>
        <dbReference type="Proteomes" id="UP000479000"/>
    </source>
</evidence>
<protein>
    <submittedName>
        <fullName evidence="1">Uncharacterized protein</fullName>
    </submittedName>
</protein>
<reference evidence="1 2" key="1">
    <citation type="submission" date="2020-02" db="EMBL/GenBank/DDBJ databases">
        <authorList>
            <person name="Ferguson B K."/>
        </authorList>
    </citation>
    <scope>NUCLEOTIDE SEQUENCE [LARGE SCALE GENOMIC DNA]</scope>
</reference>
<dbReference type="AlphaFoldDB" id="A0A6H5GWQ3"/>